<sequence>MFKEIGYKLEENLNQNFQELRKIAFPFHGTFSVPPTLDVFSVQLVDPVVVKQIFGFSCMDFIMISTLTTCLFFRKTSSKNKFLIHHPRWWSIIIHDVINNSYLTTEEIPQGPLPLFFHMSPYQIRIASESDFSNIFIIPDVILAKLVENSVSLHSCQKYIKGTTSSPKKQRKYSDHASKKLAKKKKQSKIDQPPSISSPNVSEDNLGVDLDEPTSPPKIWYNL</sequence>
<evidence type="ECO:0000313" key="2">
    <source>
        <dbReference type="EMBL" id="CAH1413458.1"/>
    </source>
</evidence>
<dbReference type="Proteomes" id="UP001157418">
    <property type="component" value="Unassembled WGS sequence"/>
</dbReference>
<comment type="caution">
    <text evidence="2">The sequence shown here is derived from an EMBL/GenBank/DDBJ whole genome shotgun (WGS) entry which is preliminary data.</text>
</comment>
<evidence type="ECO:0000256" key="1">
    <source>
        <dbReference type="SAM" id="MobiDB-lite"/>
    </source>
</evidence>
<protein>
    <submittedName>
        <fullName evidence="2">Uncharacterized protein</fullName>
    </submittedName>
</protein>
<feature type="region of interest" description="Disordered" evidence="1">
    <location>
        <begin position="164"/>
        <end position="223"/>
    </location>
</feature>
<name>A0AAU9LXP2_9ASTR</name>
<gene>
    <name evidence="2" type="ORF">LVIROSA_LOCUS1419</name>
</gene>
<keyword evidence="3" id="KW-1185">Reference proteome</keyword>
<proteinExistence type="predicted"/>
<organism evidence="2 3">
    <name type="scientific">Lactuca virosa</name>
    <dbReference type="NCBI Taxonomy" id="75947"/>
    <lineage>
        <taxon>Eukaryota</taxon>
        <taxon>Viridiplantae</taxon>
        <taxon>Streptophyta</taxon>
        <taxon>Embryophyta</taxon>
        <taxon>Tracheophyta</taxon>
        <taxon>Spermatophyta</taxon>
        <taxon>Magnoliopsida</taxon>
        <taxon>eudicotyledons</taxon>
        <taxon>Gunneridae</taxon>
        <taxon>Pentapetalae</taxon>
        <taxon>asterids</taxon>
        <taxon>campanulids</taxon>
        <taxon>Asterales</taxon>
        <taxon>Asteraceae</taxon>
        <taxon>Cichorioideae</taxon>
        <taxon>Cichorieae</taxon>
        <taxon>Lactucinae</taxon>
        <taxon>Lactuca</taxon>
    </lineage>
</organism>
<reference evidence="2 3" key="1">
    <citation type="submission" date="2022-01" db="EMBL/GenBank/DDBJ databases">
        <authorList>
            <person name="Xiong W."/>
            <person name="Schranz E."/>
        </authorList>
    </citation>
    <scope>NUCLEOTIDE SEQUENCE [LARGE SCALE GENOMIC DNA]</scope>
</reference>
<feature type="compositionally biased region" description="Polar residues" evidence="1">
    <location>
        <begin position="194"/>
        <end position="203"/>
    </location>
</feature>
<dbReference type="AlphaFoldDB" id="A0AAU9LXP2"/>
<evidence type="ECO:0000313" key="3">
    <source>
        <dbReference type="Proteomes" id="UP001157418"/>
    </source>
</evidence>
<accession>A0AAU9LXP2</accession>
<dbReference type="EMBL" id="CAKMRJ010000001">
    <property type="protein sequence ID" value="CAH1413458.1"/>
    <property type="molecule type" value="Genomic_DNA"/>
</dbReference>